<evidence type="ECO:0008006" key="4">
    <source>
        <dbReference type="Google" id="ProtNLM"/>
    </source>
</evidence>
<dbReference type="AlphaFoldDB" id="A0AB39MA48"/>
<evidence type="ECO:0000313" key="3">
    <source>
        <dbReference type="EMBL" id="XDQ03265.1"/>
    </source>
</evidence>
<dbReference type="RefSeq" id="WP_369189213.1">
    <property type="nucleotide sequence ID" value="NZ_CP163431.1"/>
</dbReference>
<name>A0AB39MA48_9ACTN</name>
<keyword evidence="1" id="KW-0812">Transmembrane</keyword>
<reference evidence="3" key="1">
    <citation type="submission" date="2024-07" db="EMBL/GenBank/DDBJ databases">
        <authorList>
            <person name="Yu S.T."/>
        </authorList>
    </citation>
    <scope>NUCLEOTIDE SEQUENCE</scope>
    <source>
        <strain evidence="3">R08</strain>
    </source>
</reference>
<accession>A0AB39MA48</accession>
<sequence>MRTTHTAVNRTVLGATGLALLLAGSWLAATDRTLTPHLPSWWPTAGTGTVLLDPDRLARLRGEGWWTPTVMAASIGLTVLLALWTLGQLRTGPMRRLALPSPGCTVRPQALAEALAARAAAVPGVARGHARVLPRRGRRLEVELRVWLAPDTSPDAVLPALRAVTAEADAAATPYTAHTRLRLSATSHRAPHVR</sequence>
<feature type="transmembrane region" description="Helical" evidence="1">
    <location>
        <begin position="65"/>
        <end position="86"/>
    </location>
</feature>
<gene>
    <name evidence="3" type="ORF">AB5J58_25300</name>
</gene>
<feature type="chain" id="PRO_5044282688" description="Alkaline shock response membrane anchor protein AmaP" evidence="2">
    <location>
        <begin position="29"/>
        <end position="194"/>
    </location>
</feature>
<evidence type="ECO:0000256" key="2">
    <source>
        <dbReference type="SAM" id="SignalP"/>
    </source>
</evidence>
<keyword evidence="1" id="KW-1133">Transmembrane helix</keyword>
<dbReference type="EMBL" id="CP163431">
    <property type="protein sequence ID" value="XDQ03265.1"/>
    <property type="molecule type" value="Genomic_DNA"/>
</dbReference>
<proteinExistence type="predicted"/>
<keyword evidence="2" id="KW-0732">Signal</keyword>
<evidence type="ECO:0000256" key="1">
    <source>
        <dbReference type="SAM" id="Phobius"/>
    </source>
</evidence>
<organism evidence="3">
    <name type="scientific">Streptomyces sp. R08</name>
    <dbReference type="NCBI Taxonomy" id="3238624"/>
    <lineage>
        <taxon>Bacteria</taxon>
        <taxon>Bacillati</taxon>
        <taxon>Actinomycetota</taxon>
        <taxon>Actinomycetes</taxon>
        <taxon>Kitasatosporales</taxon>
        <taxon>Streptomycetaceae</taxon>
        <taxon>Streptomyces</taxon>
    </lineage>
</organism>
<protein>
    <recommendedName>
        <fullName evidence="4">Alkaline shock response membrane anchor protein AmaP</fullName>
    </recommendedName>
</protein>
<feature type="signal peptide" evidence="2">
    <location>
        <begin position="1"/>
        <end position="28"/>
    </location>
</feature>
<keyword evidence="1" id="KW-0472">Membrane</keyword>